<feature type="chain" id="PRO_5036210260" evidence="2">
    <location>
        <begin position="24"/>
        <end position="178"/>
    </location>
</feature>
<dbReference type="EMBL" id="CAJPEX010003673">
    <property type="protein sequence ID" value="CAG0922421.1"/>
    <property type="molecule type" value="Genomic_DNA"/>
</dbReference>
<reference evidence="3" key="1">
    <citation type="submission" date="2020-11" db="EMBL/GenBank/DDBJ databases">
        <authorList>
            <person name="Tran Van P."/>
        </authorList>
    </citation>
    <scope>NUCLEOTIDE SEQUENCE</scope>
</reference>
<sequence length="178" mass="20052">MHCCRLCFNVGFMILIMIGVAHAHFGAKTPGDDDGGTSSNATDVLRFDKHSFIKYLFNKYGDDSGTMTFEGFEHLLEQLGLANVVINDHKVNDHKANGSFAEMHKDNHSSIREKDAHVDHKHDESYSAMDHDHERIHHSHHHSIGNRVRRSAEAQNSDVGDVKHHLDLPVNHEVSFLG</sequence>
<name>A0A7R9BVA7_9CRUS</name>
<dbReference type="OrthoDB" id="200954at2759"/>
<feature type="non-terminal residue" evidence="3">
    <location>
        <position position="1"/>
    </location>
</feature>
<keyword evidence="4" id="KW-1185">Reference proteome</keyword>
<dbReference type="AlphaFoldDB" id="A0A7R9BVA7"/>
<dbReference type="EMBL" id="OA885710">
    <property type="protein sequence ID" value="CAD7282269.1"/>
    <property type="molecule type" value="Genomic_DNA"/>
</dbReference>
<gene>
    <name evidence="3" type="ORF">NMOB1V02_LOCUS9898</name>
</gene>
<dbReference type="Proteomes" id="UP000678499">
    <property type="component" value="Unassembled WGS sequence"/>
</dbReference>
<evidence type="ECO:0000256" key="2">
    <source>
        <dbReference type="SAM" id="SignalP"/>
    </source>
</evidence>
<feature type="region of interest" description="Disordered" evidence="1">
    <location>
        <begin position="133"/>
        <end position="165"/>
    </location>
</feature>
<feature type="signal peptide" evidence="2">
    <location>
        <begin position="1"/>
        <end position="23"/>
    </location>
</feature>
<evidence type="ECO:0000313" key="4">
    <source>
        <dbReference type="Proteomes" id="UP000678499"/>
    </source>
</evidence>
<feature type="compositionally biased region" description="Basic residues" evidence="1">
    <location>
        <begin position="136"/>
        <end position="149"/>
    </location>
</feature>
<accession>A0A7R9BVA7</accession>
<keyword evidence="2" id="KW-0732">Signal</keyword>
<organism evidence="3">
    <name type="scientific">Notodromas monacha</name>
    <dbReference type="NCBI Taxonomy" id="399045"/>
    <lineage>
        <taxon>Eukaryota</taxon>
        <taxon>Metazoa</taxon>
        <taxon>Ecdysozoa</taxon>
        <taxon>Arthropoda</taxon>
        <taxon>Crustacea</taxon>
        <taxon>Oligostraca</taxon>
        <taxon>Ostracoda</taxon>
        <taxon>Podocopa</taxon>
        <taxon>Podocopida</taxon>
        <taxon>Cypridocopina</taxon>
        <taxon>Cypridoidea</taxon>
        <taxon>Cyprididae</taxon>
        <taxon>Notodromas</taxon>
    </lineage>
</organism>
<evidence type="ECO:0000313" key="3">
    <source>
        <dbReference type="EMBL" id="CAD7282269.1"/>
    </source>
</evidence>
<protein>
    <submittedName>
        <fullName evidence="3">Uncharacterized protein</fullName>
    </submittedName>
</protein>
<proteinExistence type="predicted"/>
<evidence type="ECO:0000256" key="1">
    <source>
        <dbReference type="SAM" id="MobiDB-lite"/>
    </source>
</evidence>